<dbReference type="GO" id="GO:0005507">
    <property type="term" value="F:copper ion binding"/>
    <property type="evidence" value="ECO:0007669"/>
    <property type="project" value="InterPro"/>
</dbReference>
<evidence type="ECO:0000256" key="3">
    <source>
        <dbReference type="RuleBase" id="RU000672"/>
    </source>
</evidence>
<dbReference type="InterPro" id="IPR036460">
    <property type="entry name" value="Cu_amine_oxidase_C_sf"/>
</dbReference>
<gene>
    <name evidence="5" type="ORF">BC938DRAFT_477854</name>
</gene>
<dbReference type="GO" id="GO:0008131">
    <property type="term" value="F:primary methylamine oxidase activity"/>
    <property type="evidence" value="ECO:0007669"/>
    <property type="project" value="InterPro"/>
</dbReference>
<dbReference type="InterPro" id="IPR015798">
    <property type="entry name" value="Cu_amine_oxidase_C"/>
</dbReference>
<dbReference type="Proteomes" id="UP000274822">
    <property type="component" value="Unassembled WGS sequence"/>
</dbReference>
<keyword evidence="3" id="KW-0801">TPQ</keyword>
<comment type="similarity">
    <text evidence="3">Belongs to the copper/topaquinone oxidase family.</text>
</comment>
<protein>
    <recommendedName>
        <fullName evidence="3">Amine oxidase</fullName>
        <ecNumber evidence="3">1.4.3.-</ecNumber>
    </recommendedName>
</protein>
<comment type="cofactor">
    <cofactor evidence="1">
        <name>Cu cation</name>
        <dbReference type="ChEBI" id="CHEBI:23378"/>
    </cofactor>
</comment>
<evidence type="ECO:0000256" key="1">
    <source>
        <dbReference type="ARBA" id="ARBA00001935"/>
    </source>
</evidence>
<keyword evidence="3" id="KW-0186">Copper</keyword>
<dbReference type="InterPro" id="IPR000269">
    <property type="entry name" value="Cu_amine_oxidase"/>
</dbReference>
<comment type="subunit">
    <text evidence="2">Homodimer.</text>
</comment>
<dbReference type="AlphaFoldDB" id="A0A433QNR0"/>
<evidence type="ECO:0000313" key="5">
    <source>
        <dbReference type="EMBL" id="RUS31422.1"/>
    </source>
</evidence>
<dbReference type="Pfam" id="PF01179">
    <property type="entry name" value="Cu_amine_oxid"/>
    <property type="match status" value="1"/>
</dbReference>
<keyword evidence="3" id="KW-0479">Metal-binding</keyword>
<keyword evidence="6" id="KW-1185">Reference proteome</keyword>
<organism evidence="5 6">
    <name type="scientific">Jimgerdemannia flammicorona</name>
    <dbReference type="NCBI Taxonomy" id="994334"/>
    <lineage>
        <taxon>Eukaryota</taxon>
        <taxon>Fungi</taxon>
        <taxon>Fungi incertae sedis</taxon>
        <taxon>Mucoromycota</taxon>
        <taxon>Mucoromycotina</taxon>
        <taxon>Endogonomycetes</taxon>
        <taxon>Endogonales</taxon>
        <taxon>Endogonaceae</taxon>
        <taxon>Jimgerdemannia</taxon>
    </lineage>
</organism>
<dbReference type="PANTHER" id="PTHR10638:SF86">
    <property type="entry name" value="COPPER AMINE OXIDASE 1-RELATED"/>
    <property type="match status" value="1"/>
</dbReference>
<keyword evidence="3" id="KW-0560">Oxidoreductase</keyword>
<accession>A0A433QNR0</accession>
<evidence type="ECO:0000256" key="2">
    <source>
        <dbReference type="ARBA" id="ARBA00011738"/>
    </source>
</evidence>
<dbReference type="Gene3D" id="2.70.98.20">
    <property type="entry name" value="Copper amine oxidase, catalytic domain"/>
    <property type="match status" value="1"/>
</dbReference>
<name>A0A433QNR0_9FUNG</name>
<dbReference type="EC" id="1.4.3.-" evidence="3"/>
<dbReference type="EMBL" id="RBNJ01002976">
    <property type="protein sequence ID" value="RUS31422.1"/>
    <property type="molecule type" value="Genomic_DNA"/>
</dbReference>
<dbReference type="GO" id="GO:0048038">
    <property type="term" value="F:quinone binding"/>
    <property type="evidence" value="ECO:0007669"/>
    <property type="project" value="InterPro"/>
</dbReference>
<evidence type="ECO:0000313" key="6">
    <source>
        <dbReference type="Proteomes" id="UP000274822"/>
    </source>
</evidence>
<sequence length="210" mass="24326">METCPHEYATAYGQAWHRRAGFAKRSLWVTPYYNEQMFAAGFYVNQSYSGAGWDEWTKEKKNVEDEDVVIWHTFSVTHIPRVEDFLVMPADRIQSTIRIVTCLSFSLDLYMWLHTETLTQNPGLDILLRVDASDSPMAMRTKAIELFQFSNSIVYIWEINTPVDETEVNLGVLFGFGQVELMLNMCIITWLGQIGHLVHIYHEILLRHSG</sequence>
<comment type="cofactor">
    <cofactor evidence="3">
        <name>Cu cation</name>
        <dbReference type="ChEBI" id="CHEBI:23378"/>
    </cofactor>
    <text evidence="3">Contains 1 topaquinone per subunit.</text>
</comment>
<dbReference type="SUPFAM" id="SSF49998">
    <property type="entry name" value="Amine oxidase catalytic domain"/>
    <property type="match status" value="1"/>
</dbReference>
<feature type="domain" description="Copper amine oxidase catalytic" evidence="4">
    <location>
        <begin position="13"/>
        <end position="97"/>
    </location>
</feature>
<comment type="PTM">
    <text evidence="3">Topaquinone (TPQ) is generated by copper-dependent autoxidation of a specific tyrosyl residue.</text>
</comment>
<comment type="caution">
    <text evidence="5">The sequence shown here is derived from an EMBL/GenBank/DDBJ whole genome shotgun (WGS) entry which is preliminary data.</text>
</comment>
<reference evidence="5 6" key="1">
    <citation type="journal article" date="2018" name="New Phytol.">
        <title>Phylogenomics of Endogonaceae and evolution of mycorrhizas within Mucoromycota.</title>
        <authorList>
            <person name="Chang Y."/>
            <person name="Desiro A."/>
            <person name="Na H."/>
            <person name="Sandor L."/>
            <person name="Lipzen A."/>
            <person name="Clum A."/>
            <person name="Barry K."/>
            <person name="Grigoriev I.V."/>
            <person name="Martin F.M."/>
            <person name="Stajich J.E."/>
            <person name="Smith M.E."/>
            <person name="Bonito G."/>
            <person name="Spatafora J.W."/>
        </authorList>
    </citation>
    <scope>NUCLEOTIDE SEQUENCE [LARGE SCALE GENOMIC DNA]</scope>
    <source>
        <strain evidence="5 6">AD002</strain>
    </source>
</reference>
<dbReference type="GO" id="GO:0009308">
    <property type="term" value="P:amine metabolic process"/>
    <property type="evidence" value="ECO:0007669"/>
    <property type="project" value="UniProtKB-UniRule"/>
</dbReference>
<proteinExistence type="inferred from homology"/>
<evidence type="ECO:0000259" key="4">
    <source>
        <dbReference type="Pfam" id="PF01179"/>
    </source>
</evidence>
<dbReference type="PANTHER" id="PTHR10638">
    <property type="entry name" value="COPPER AMINE OXIDASE"/>
    <property type="match status" value="1"/>
</dbReference>